<organism evidence="2 3">
    <name type="scientific">Nakamurella alba</name>
    <dbReference type="NCBI Taxonomy" id="2665158"/>
    <lineage>
        <taxon>Bacteria</taxon>
        <taxon>Bacillati</taxon>
        <taxon>Actinomycetota</taxon>
        <taxon>Actinomycetes</taxon>
        <taxon>Nakamurellales</taxon>
        <taxon>Nakamurellaceae</taxon>
        <taxon>Nakamurella</taxon>
    </lineage>
</organism>
<accession>A0A7K1FMU8</accession>
<dbReference type="EMBL" id="WLYK01000006">
    <property type="protein sequence ID" value="MTD15410.1"/>
    <property type="molecule type" value="Genomic_DNA"/>
</dbReference>
<gene>
    <name evidence="2" type="ORF">GIS00_15845</name>
</gene>
<dbReference type="AlphaFoldDB" id="A0A7K1FMU8"/>
<evidence type="ECO:0000256" key="1">
    <source>
        <dbReference type="SAM" id="MobiDB-lite"/>
    </source>
</evidence>
<sequence length="101" mass="10595">MTHPAELVGSWVHAHEEDHDGLQVYRPAGTPLPPSRGRSSFTLLADGGAALGSPGPDDRGATADGTWSLTGSVLAVRTPGVELDLDVVTTAPDRLDVRRSR</sequence>
<dbReference type="RefSeq" id="WP_154769421.1">
    <property type="nucleotide sequence ID" value="NZ_WLYK01000006.1"/>
</dbReference>
<dbReference type="Proteomes" id="UP000460221">
    <property type="component" value="Unassembled WGS sequence"/>
</dbReference>
<proteinExistence type="predicted"/>
<evidence type="ECO:0000313" key="2">
    <source>
        <dbReference type="EMBL" id="MTD15410.1"/>
    </source>
</evidence>
<keyword evidence="3" id="KW-1185">Reference proteome</keyword>
<evidence type="ECO:0008006" key="4">
    <source>
        <dbReference type="Google" id="ProtNLM"/>
    </source>
</evidence>
<evidence type="ECO:0000313" key="3">
    <source>
        <dbReference type="Proteomes" id="UP000460221"/>
    </source>
</evidence>
<reference evidence="2 3" key="1">
    <citation type="submission" date="2019-11" db="EMBL/GenBank/DDBJ databases">
        <authorList>
            <person name="Jiang L.-Q."/>
        </authorList>
    </citation>
    <scope>NUCLEOTIDE SEQUENCE [LARGE SCALE GENOMIC DNA]</scope>
    <source>
        <strain evidence="2 3">YIM 132087</strain>
    </source>
</reference>
<feature type="region of interest" description="Disordered" evidence="1">
    <location>
        <begin position="23"/>
        <end position="64"/>
    </location>
</feature>
<comment type="caution">
    <text evidence="2">The sequence shown here is derived from an EMBL/GenBank/DDBJ whole genome shotgun (WGS) entry which is preliminary data.</text>
</comment>
<protein>
    <recommendedName>
        <fullName evidence="4">Lipocalin-like domain-containing protein</fullName>
    </recommendedName>
</protein>
<name>A0A7K1FMU8_9ACTN</name>